<dbReference type="EMBL" id="JAKLTR010000018">
    <property type="protein sequence ID" value="MCG2617166.1"/>
    <property type="molecule type" value="Genomic_DNA"/>
</dbReference>
<organism evidence="1 2">
    <name type="scientific">Terrimonas ginsenosidimutans</name>
    <dbReference type="NCBI Taxonomy" id="2908004"/>
    <lineage>
        <taxon>Bacteria</taxon>
        <taxon>Pseudomonadati</taxon>
        <taxon>Bacteroidota</taxon>
        <taxon>Chitinophagia</taxon>
        <taxon>Chitinophagales</taxon>
        <taxon>Chitinophagaceae</taxon>
        <taxon>Terrimonas</taxon>
    </lineage>
</organism>
<gene>
    <name evidence="1" type="ORF">LZZ85_22915</name>
</gene>
<sequence>MSNALKIIQQKINAIQSGLLKFRVKDSPVSLQVKAASGTDHCFDCVTEDEVKGLQNKQVRLVQKYKDDYIYITGKVESVVKKNKTIISIIILKACWFVRASEGSLTWLEEKQVYERQPGTALKMAS</sequence>
<reference evidence="1" key="1">
    <citation type="submission" date="2022-01" db="EMBL/GenBank/DDBJ databases">
        <authorList>
            <person name="Jo J.-H."/>
            <person name="Im W.-T."/>
        </authorList>
    </citation>
    <scope>NUCLEOTIDE SEQUENCE</scope>
    <source>
        <strain evidence="1">NA20</strain>
    </source>
</reference>
<comment type="caution">
    <text evidence="1">The sequence shown here is derived from an EMBL/GenBank/DDBJ whole genome shotgun (WGS) entry which is preliminary data.</text>
</comment>
<dbReference type="RefSeq" id="WP_237875703.1">
    <property type="nucleotide sequence ID" value="NZ_JAKLTR010000018.1"/>
</dbReference>
<accession>A0ABS9KXU4</accession>
<evidence type="ECO:0000313" key="2">
    <source>
        <dbReference type="Proteomes" id="UP001165367"/>
    </source>
</evidence>
<keyword evidence="2" id="KW-1185">Reference proteome</keyword>
<name>A0ABS9KXU4_9BACT</name>
<evidence type="ECO:0000313" key="1">
    <source>
        <dbReference type="EMBL" id="MCG2617166.1"/>
    </source>
</evidence>
<dbReference type="Proteomes" id="UP001165367">
    <property type="component" value="Unassembled WGS sequence"/>
</dbReference>
<protein>
    <submittedName>
        <fullName evidence="1">Uncharacterized protein</fullName>
    </submittedName>
</protein>
<proteinExistence type="predicted"/>